<sequence>MDLYYVSGNLNVDSNTTSVVPKQSHKDNKITAPGTTSLSNLIISETGQLNTRNISFNLNNPIMLLIPQLK</sequence>
<protein>
    <submittedName>
        <fullName evidence="1">Uncharacterized protein</fullName>
    </submittedName>
</protein>
<organism evidence="1 2">
    <name type="scientific">Mycoplasmopsis canis</name>
    <dbReference type="NCBI Taxonomy" id="29555"/>
    <lineage>
        <taxon>Bacteria</taxon>
        <taxon>Bacillati</taxon>
        <taxon>Mycoplasmatota</taxon>
        <taxon>Mycoplasmoidales</taxon>
        <taxon>Metamycoplasmataceae</taxon>
        <taxon>Mycoplasmopsis</taxon>
    </lineage>
</organism>
<evidence type="ECO:0000313" key="1">
    <source>
        <dbReference type="EMBL" id="VEU69245.1"/>
    </source>
</evidence>
<reference evidence="1 2" key="1">
    <citation type="submission" date="2019-01" db="EMBL/GenBank/DDBJ databases">
        <authorList>
            <consortium name="Pathogen Informatics"/>
        </authorList>
    </citation>
    <scope>NUCLEOTIDE SEQUENCE [LARGE SCALE GENOMIC DNA]</scope>
    <source>
        <strain evidence="1 2">NCTC10146</strain>
        <plasmid evidence="2">4</plasmid>
    </source>
</reference>
<keyword evidence="1" id="KW-0614">Plasmid</keyword>
<evidence type="ECO:0000313" key="2">
    <source>
        <dbReference type="Proteomes" id="UP000290495"/>
    </source>
</evidence>
<dbReference type="EMBL" id="LR215013">
    <property type="protein sequence ID" value="VEU69245.1"/>
    <property type="molecule type" value="Genomic_DNA"/>
</dbReference>
<geneLocation type="plasmid" evidence="1 2">
    <name>4</name>
</geneLocation>
<dbReference type="RefSeq" id="WP_223212208.1">
    <property type="nucleotide sequence ID" value="NZ_LR215013.1"/>
</dbReference>
<accession>A0A449ARP5</accession>
<dbReference type="AlphaFoldDB" id="A0A449ARP5"/>
<name>A0A449ARP5_9BACT</name>
<gene>
    <name evidence="1" type="ORF">NCTC10146_00738</name>
</gene>
<proteinExistence type="predicted"/>
<dbReference type="Proteomes" id="UP000290495">
    <property type="component" value="Plasmid 4"/>
</dbReference>